<evidence type="ECO:0000259" key="4">
    <source>
        <dbReference type="Pfam" id="PF03914"/>
    </source>
</evidence>
<evidence type="ECO:0000256" key="2">
    <source>
        <dbReference type="SAM" id="Coils"/>
    </source>
</evidence>
<reference evidence="5 6" key="1">
    <citation type="journal article" date="2018" name="MBio">
        <title>Comparative Genomics Reveals the Core Gene Toolbox for the Fungus-Insect Symbiosis.</title>
        <authorList>
            <person name="Wang Y."/>
            <person name="Stata M."/>
            <person name="Wang W."/>
            <person name="Stajich J.E."/>
            <person name="White M.M."/>
            <person name="Moncalvo J.M."/>
        </authorList>
    </citation>
    <scope>NUCLEOTIDE SEQUENCE [LARGE SCALE GENOMIC DNA]</scope>
    <source>
        <strain evidence="5 6">SWE-8-4</strain>
    </source>
</reference>
<dbReference type="InterPro" id="IPR040155">
    <property type="entry name" value="CEBPZ/Mak21-like"/>
</dbReference>
<comment type="caution">
    <text evidence="5">The sequence shown here is derived from an EMBL/GenBank/DDBJ whole genome shotgun (WGS) entry which is preliminary data.</text>
</comment>
<sequence length="988" mass="111760">MTATILKPSSKPNKAKKQGKKTTNDNSEPRNKKNTEQLDSKDELNNKELQLSIKEFAASIGLNPEAPSLTNVDLKKKGRKSKNISEKKQENKQSSQKSIPKPSKNNENVFKKDSTTKFEKNKSSNPISNVNTKNLSVKKEANQSNNTKNVPLSQKAPTKIIFDDSGKKNQVSQPSIGSQALGQKNRLLLDPTIMWYNVALPEITSVELDNTLNNSEALAKSEAYAMSLLQNENNTYDRMKKQGKNSRITSNDMDFVSSILHSGTLSDKISALTLLVQESPIYNIASINTLVGMTKKKHRKEAIMAVSSLKDLLVNNLLPDRKLVYYADRPWNADNITLKCYILWIFEDLLKKAYFDLIKVIEELLFDTVEHTRTSMLVHVESLLESKPEQEQNLLRLLVTKLGDKEKKVASKVMFLILQLLNTHPNMKAIVIKTVQELLLSRKKAGAERSQYYSMITLNQIILTSKDTQAANTLIDAYLNVNKAYYGRNAMIKSKDTANDENESELKSLENRMMAAILTGLNRSLPFSNLSAESWKEYADILFKVSHSTNFNVVVQTLLFLLQLTQNGTIDSQRFYRTLYDSLLDPRIELSSKQGLYLNLMFKSLEVDHNTNRVQAFVRRMLQISLYHSTPFVCGILYIISEIAYSKPKIRSLWKSNPEQLESNISNSNKDDQNEHADDEISRTESKYGSGYDPIKREPEYSNAQNSLCWEAITLVKHYHPTLSLQVLKLLNGDRLEKATNLHLHSLSHFLDRFVYRKPKQDTVQRGISIMQPNLSENSTSLADHNTLGSNKLLWSKDSNLVDSKSFILINKKLVKNISQLSEINLEGVEVDSENASDSTAVAVKNKAVKFLPKYLMKSKKSKKSKNSDEFSDDLPEDEVWKAISADEDGEEIGNDSRGNDFKSFDDEISDTEFDSTSNNEHDDTGSYSDSGDSDDDIDLVFNESPKKGGKRNLEQKPAKNNKSNKRQKRDKLPMIASFDDYAALIDG</sequence>
<feature type="compositionally biased region" description="Polar residues" evidence="3">
    <location>
        <begin position="123"/>
        <end position="135"/>
    </location>
</feature>
<evidence type="ECO:0000313" key="6">
    <source>
        <dbReference type="Proteomes" id="UP000245383"/>
    </source>
</evidence>
<feature type="region of interest" description="Disordered" evidence="3">
    <location>
        <begin position="58"/>
        <end position="158"/>
    </location>
</feature>
<feature type="region of interest" description="Disordered" evidence="3">
    <location>
        <begin position="1"/>
        <end position="46"/>
    </location>
</feature>
<dbReference type="InterPro" id="IPR016024">
    <property type="entry name" value="ARM-type_fold"/>
</dbReference>
<dbReference type="Proteomes" id="UP000245383">
    <property type="component" value="Unassembled WGS sequence"/>
</dbReference>
<feature type="coiled-coil region" evidence="2">
    <location>
        <begin position="492"/>
        <end position="519"/>
    </location>
</feature>
<dbReference type="STRING" id="133385.A0A2T9Z0X0"/>
<keyword evidence="6" id="KW-1185">Reference proteome</keyword>
<name>A0A2T9Z0X0_9FUNG</name>
<feature type="region of interest" description="Disordered" evidence="3">
    <location>
        <begin position="885"/>
        <end position="974"/>
    </location>
</feature>
<evidence type="ECO:0000313" key="5">
    <source>
        <dbReference type="EMBL" id="PVU98196.1"/>
    </source>
</evidence>
<feature type="region of interest" description="Disordered" evidence="3">
    <location>
        <begin position="662"/>
        <end position="696"/>
    </location>
</feature>
<feature type="compositionally biased region" description="Basic and acidic residues" evidence="3">
    <location>
        <begin position="27"/>
        <end position="46"/>
    </location>
</feature>
<organism evidence="5 6">
    <name type="scientific">Smittium simulii</name>
    <dbReference type="NCBI Taxonomy" id="133385"/>
    <lineage>
        <taxon>Eukaryota</taxon>
        <taxon>Fungi</taxon>
        <taxon>Fungi incertae sedis</taxon>
        <taxon>Zoopagomycota</taxon>
        <taxon>Kickxellomycotina</taxon>
        <taxon>Harpellomycetes</taxon>
        <taxon>Harpellales</taxon>
        <taxon>Legeriomycetaceae</taxon>
        <taxon>Smittium</taxon>
    </lineage>
</organism>
<dbReference type="InterPro" id="IPR005612">
    <property type="entry name" value="CCAAT-binding_factor"/>
</dbReference>
<feature type="compositionally biased region" description="Basic and acidic residues" evidence="3">
    <location>
        <begin position="109"/>
        <end position="122"/>
    </location>
</feature>
<feature type="compositionally biased region" description="Basic and acidic residues" evidence="3">
    <location>
        <begin position="669"/>
        <end position="686"/>
    </location>
</feature>
<proteinExistence type="inferred from homology"/>
<evidence type="ECO:0000256" key="1">
    <source>
        <dbReference type="ARBA" id="ARBA00007797"/>
    </source>
</evidence>
<comment type="similarity">
    <text evidence="1">Belongs to the CBF/MAK21 family.</text>
</comment>
<feature type="compositionally biased region" description="Low complexity" evidence="3">
    <location>
        <begin position="92"/>
        <end position="103"/>
    </location>
</feature>
<protein>
    <recommendedName>
        <fullName evidence="4">CCAAT-binding factor domain-containing protein</fullName>
    </recommendedName>
</protein>
<dbReference type="OrthoDB" id="28947at2759"/>
<feature type="compositionally biased region" description="Polar residues" evidence="3">
    <location>
        <begin position="142"/>
        <end position="156"/>
    </location>
</feature>
<dbReference type="PANTHER" id="PTHR12048:SF0">
    <property type="entry name" value="CCAAT_ENHANCER-BINDING PROTEIN ZETA"/>
    <property type="match status" value="1"/>
</dbReference>
<dbReference type="PANTHER" id="PTHR12048">
    <property type="entry name" value="CCAAT-BINDING FACTOR-RELATED"/>
    <property type="match status" value="1"/>
</dbReference>
<evidence type="ECO:0000256" key="3">
    <source>
        <dbReference type="SAM" id="MobiDB-lite"/>
    </source>
</evidence>
<feature type="domain" description="CCAAT-binding factor" evidence="4">
    <location>
        <begin position="555"/>
        <end position="725"/>
    </location>
</feature>
<keyword evidence="2" id="KW-0175">Coiled coil</keyword>
<dbReference type="GO" id="GO:0005634">
    <property type="term" value="C:nucleus"/>
    <property type="evidence" value="ECO:0007669"/>
    <property type="project" value="UniProtKB-ARBA"/>
</dbReference>
<dbReference type="AlphaFoldDB" id="A0A2T9Z0X0"/>
<dbReference type="EMBL" id="MBFR01000002">
    <property type="protein sequence ID" value="PVU98196.1"/>
    <property type="molecule type" value="Genomic_DNA"/>
</dbReference>
<accession>A0A2T9Z0X0</accession>
<dbReference type="SUPFAM" id="SSF48371">
    <property type="entry name" value="ARM repeat"/>
    <property type="match status" value="1"/>
</dbReference>
<dbReference type="Pfam" id="PF03914">
    <property type="entry name" value="CBF"/>
    <property type="match status" value="1"/>
</dbReference>
<gene>
    <name evidence="5" type="ORF">BB561_000068</name>
</gene>